<proteinExistence type="predicted"/>
<reference evidence="1" key="2">
    <citation type="submission" date="2022-01" db="EMBL/GenBank/DDBJ databases">
        <authorList>
            <person name="Yamashiro T."/>
            <person name="Shiraishi A."/>
            <person name="Satake H."/>
            <person name="Nakayama K."/>
        </authorList>
    </citation>
    <scope>NUCLEOTIDE SEQUENCE</scope>
</reference>
<protein>
    <submittedName>
        <fullName evidence="1">Uncharacterized protein</fullName>
    </submittedName>
</protein>
<keyword evidence="2" id="KW-1185">Reference proteome</keyword>
<reference evidence="1" key="1">
    <citation type="journal article" date="2022" name="Int. J. Mol. Sci.">
        <title>Draft Genome of Tanacetum Coccineum: Genomic Comparison of Closely Related Tanacetum-Family Plants.</title>
        <authorList>
            <person name="Yamashiro T."/>
            <person name="Shiraishi A."/>
            <person name="Nakayama K."/>
            <person name="Satake H."/>
        </authorList>
    </citation>
    <scope>NUCLEOTIDE SEQUENCE</scope>
</reference>
<name>A0ABQ4WZB6_9ASTR</name>
<comment type="caution">
    <text evidence="1">The sequence shown here is derived from an EMBL/GenBank/DDBJ whole genome shotgun (WGS) entry which is preliminary data.</text>
</comment>
<dbReference type="EMBL" id="BQNB010009063">
    <property type="protein sequence ID" value="GJS58207.1"/>
    <property type="molecule type" value="Genomic_DNA"/>
</dbReference>
<evidence type="ECO:0000313" key="2">
    <source>
        <dbReference type="Proteomes" id="UP001151760"/>
    </source>
</evidence>
<accession>A0ABQ4WZB6</accession>
<dbReference type="Proteomes" id="UP001151760">
    <property type="component" value="Unassembled WGS sequence"/>
</dbReference>
<sequence>MHPLGGSMVVGQRRCCGGDDDDDDGVRCRMVCHVWEWGGSERVSGAWLASEIWDRVDPAHEDHICCSQRKNPQKRFPARWVGPDIHEEGESV</sequence>
<evidence type="ECO:0000313" key="1">
    <source>
        <dbReference type="EMBL" id="GJS58207.1"/>
    </source>
</evidence>
<organism evidence="1 2">
    <name type="scientific">Tanacetum coccineum</name>
    <dbReference type="NCBI Taxonomy" id="301880"/>
    <lineage>
        <taxon>Eukaryota</taxon>
        <taxon>Viridiplantae</taxon>
        <taxon>Streptophyta</taxon>
        <taxon>Embryophyta</taxon>
        <taxon>Tracheophyta</taxon>
        <taxon>Spermatophyta</taxon>
        <taxon>Magnoliopsida</taxon>
        <taxon>eudicotyledons</taxon>
        <taxon>Gunneridae</taxon>
        <taxon>Pentapetalae</taxon>
        <taxon>asterids</taxon>
        <taxon>campanulids</taxon>
        <taxon>Asterales</taxon>
        <taxon>Asteraceae</taxon>
        <taxon>Asteroideae</taxon>
        <taxon>Anthemideae</taxon>
        <taxon>Anthemidinae</taxon>
        <taxon>Tanacetum</taxon>
    </lineage>
</organism>
<gene>
    <name evidence="1" type="ORF">Tco_0652991</name>
</gene>